<organism evidence="2 3">
    <name type="scientific">Marasmius oreades</name>
    <name type="common">fairy-ring Marasmius</name>
    <dbReference type="NCBI Taxonomy" id="181124"/>
    <lineage>
        <taxon>Eukaryota</taxon>
        <taxon>Fungi</taxon>
        <taxon>Dikarya</taxon>
        <taxon>Basidiomycota</taxon>
        <taxon>Agaricomycotina</taxon>
        <taxon>Agaricomycetes</taxon>
        <taxon>Agaricomycetidae</taxon>
        <taxon>Agaricales</taxon>
        <taxon>Marasmiineae</taxon>
        <taxon>Marasmiaceae</taxon>
        <taxon>Marasmius</taxon>
    </lineage>
</organism>
<dbReference type="RefSeq" id="XP_043002531.1">
    <property type="nucleotide sequence ID" value="XM_043160574.1"/>
</dbReference>
<dbReference type="Proteomes" id="UP001049176">
    <property type="component" value="Chromosome 11"/>
</dbReference>
<dbReference type="AlphaFoldDB" id="A0A9P7UL15"/>
<sequence>MSETSPLRPAQREEFEQLKTAEDEAVDADNATEEKTDTATPEPAEGGRYVSEAEDVQTRHKSTDMSDEDRKEAGELEENVKNDRDGDDEPQPPHFPRRAPVTPNSSGSNKPFKPVKLVKSGK</sequence>
<reference evidence="2" key="1">
    <citation type="journal article" date="2021" name="Genome Biol. Evol.">
        <title>The assembled and annotated genome of the fairy-ring fungus Marasmius oreades.</title>
        <authorList>
            <person name="Hiltunen M."/>
            <person name="Ament-Velasquez S.L."/>
            <person name="Johannesson H."/>
        </authorList>
    </citation>
    <scope>NUCLEOTIDE SEQUENCE</scope>
    <source>
        <strain evidence="2">03SP1</strain>
    </source>
</reference>
<evidence type="ECO:0000313" key="2">
    <source>
        <dbReference type="EMBL" id="KAG7086060.1"/>
    </source>
</evidence>
<protein>
    <submittedName>
        <fullName evidence="2">Uncharacterized protein</fullName>
    </submittedName>
</protein>
<dbReference type="GeneID" id="66072656"/>
<feature type="compositionally biased region" description="Basic and acidic residues" evidence="1">
    <location>
        <begin position="10"/>
        <end position="22"/>
    </location>
</feature>
<keyword evidence="3" id="KW-1185">Reference proteome</keyword>
<feature type="compositionally biased region" description="Basic and acidic residues" evidence="1">
    <location>
        <begin position="56"/>
        <end position="84"/>
    </location>
</feature>
<dbReference type="EMBL" id="CM032191">
    <property type="protein sequence ID" value="KAG7086060.1"/>
    <property type="molecule type" value="Genomic_DNA"/>
</dbReference>
<feature type="region of interest" description="Disordered" evidence="1">
    <location>
        <begin position="1"/>
        <end position="122"/>
    </location>
</feature>
<name>A0A9P7UL15_9AGAR</name>
<evidence type="ECO:0000313" key="3">
    <source>
        <dbReference type="Proteomes" id="UP001049176"/>
    </source>
</evidence>
<proteinExistence type="predicted"/>
<gene>
    <name evidence="2" type="ORF">E1B28_003580</name>
</gene>
<dbReference type="KEGG" id="more:E1B28_003580"/>
<comment type="caution">
    <text evidence="2">The sequence shown here is derived from an EMBL/GenBank/DDBJ whole genome shotgun (WGS) entry which is preliminary data.</text>
</comment>
<accession>A0A9P7UL15</accession>
<evidence type="ECO:0000256" key="1">
    <source>
        <dbReference type="SAM" id="MobiDB-lite"/>
    </source>
</evidence>